<accession>A0ABR8WMB0</accession>
<feature type="region of interest" description="Disordered" evidence="1">
    <location>
        <begin position="124"/>
        <end position="156"/>
    </location>
</feature>
<keyword evidence="3" id="KW-1185">Reference proteome</keyword>
<dbReference type="RefSeq" id="WP_251833275.1">
    <property type="nucleotide sequence ID" value="NZ_JACSPS010000002.1"/>
</dbReference>
<evidence type="ECO:0000313" key="3">
    <source>
        <dbReference type="Proteomes" id="UP000626242"/>
    </source>
</evidence>
<feature type="compositionally biased region" description="Acidic residues" evidence="1">
    <location>
        <begin position="124"/>
        <end position="147"/>
    </location>
</feature>
<evidence type="ECO:0000256" key="1">
    <source>
        <dbReference type="SAM" id="MobiDB-lite"/>
    </source>
</evidence>
<evidence type="ECO:0000313" key="2">
    <source>
        <dbReference type="EMBL" id="MBD8018078.1"/>
    </source>
</evidence>
<reference evidence="2 3" key="1">
    <citation type="submission" date="2020-08" db="EMBL/GenBank/DDBJ databases">
        <title>A Genomic Blueprint of the Chicken Gut Microbiome.</title>
        <authorList>
            <person name="Gilroy R."/>
            <person name="Ravi A."/>
            <person name="Getino M."/>
            <person name="Pursley I."/>
            <person name="Horton D.L."/>
            <person name="Alikhan N.-F."/>
            <person name="Baker D."/>
            <person name="Gharbi K."/>
            <person name="Hall N."/>
            <person name="Watson M."/>
            <person name="Adriaenssens E.M."/>
            <person name="Foster-Nyarko E."/>
            <person name="Jarju S."/>
            <person name="Secka A."/>
            <person name="Antonio M."/>
            <person name="Oren A."/>
            <person name="Chaudhuri R."/>
            <person name="La Ragione R.M."/>
            <person name="Hildebrand F."/>
            <person name="Pallen M.J."/>
        </authorList>
    </citation>
    <scope>NUCLEOTIDE SEQUENCE [LARGE SCALE GENOMIC DNA]</scope>
    <source>
        <strain evidence="2 3">Sa1CVA4</strain>
    </source>
</reference>
<dbReference type="Proteomes" id="UP000626242">
    <property type="component" value="Unassembled WGS sequence"/>
</dbReference>
<dbReference type="EMBL" id="JACSPS010000002">
    <property type="protein sequence ID" value="MBD8018078.1"/>
    <property type="molecule type" value="Genomic_DNA"/>
</dbReference>
<gene>
    <name evidence="2" type="ORF">H9628_06310</name>
</gene>
<protein>
    <submittedName>
        <fullName evidence="2">Uncharacterized protein</fullName>
    </submittedName>
</protein>
<organism evidence="2 3">
    <name type="scientific">Kaistella pullorum</name>
    <dbReference type="NCBI Taxonomy" id="2763074"/>
    <lineage>
        <taxon>Bacteria</taxon>
        <taxon>Pseudomonadati</taxon>
        <taxon>Bacteroidota</taxon>
        <taxon>Flavobacteriia</taxon>
        <taxon>Flavobacteriales</taxon>
        <taxon>Weeksellaceae</taxon>
        <taxon>Chryseobacterium group</taxon>
        <taxon>Kaistella</taxon>
    </lineage>
</organism>
<sequence length="276" mass="31675">MIDKNFYLENLTAFDTLIETDKIEAEKAIFKVYCILQRDKYWLNHVATPEEIGEEDAELLDEVETELNDLEVAYGYRFAYFHQLVMEEMQKTANVNPAETDLNAAQTTEFDSDLTADEMDMPDDEEKFFSTDDFDEDDFEEEDDYEGENSNQMGDFSDEELNLVVDYVLNSAKQKFDYEEFLLTYANATPEFLDDHVLLYVIARKAYGEPEEDIAESLEETFAANGLDATRDELVDLIDTFGKKLSKEILAFGIAMDSLQHGTHPVDVVAHISDII</sequence>
<comment type="caution">
    <text evidence="2">The sequence shown here is derived from an EMBL/GenBank/DDBJ whole genome shotgun (WGS) entry which is preliminary data.</text>
</comment>
<proteinExistence type="predicted"/>
<name>A0ABR8WMB0_9FLAO</name>